<sequence length="108" mass="12153">MVVGKVDPTTLWDKLAAKTKKKVDLISPQLKKDNKDDSDDAKKKSSEKSNDNKKTKEGCIQNIHRIVTKTKGEGLPVKVLVENLNTYSMLLLVQRCATRSCCRYLFVA</sequence>
<dbReference type="EMBL" id="SMOL01000553">
    <property type="protein sequence ID" value="KAB2607863.1"/>
    <property type="molecule type" value="Genomic_DNA"/>
</dbReference>
<dbReference type="PANTHER" id="PTHR46413:SF2">
    <property type="entry name" value="HEAVY METAL-ASSOCIATED ISOPRENYLATED PLANT PROTEIN 3"/>
    <property type="match status" value="1"/>
</dbReference>
<feature type="region of interest" description="Disordered" evidence="1">
    <location>
        <begin position="27"/>
        <end position="56"/>
    </location>
</feature>
<dbReference type="OrthoDB" id="773760at2759"/>
<dbReference type="Proteomes" id="UP000327157">
    <property type="component" value="Chromosome 14"/>
</dbReference>
<gene>
    <name evidence="2" type="ORF">D8674_011031</name>
</gene>
<evidence type="ECO:0000256" key="1">
    <source>
        <dbReference type="SAM" id="MobiDB-lite"/>
    </source>
</evidence>
<reference evidence="2 3" key="1">
    <citation type="submission" date="2019-09" db="EMBL/GenBank/DDBJ databases">
        <authorList>
            <person name="Ou C."/>
        </authorList>
    </citation>
    <scope>NUCLEOTIDE SEQUENCE [LARGE SCALE GENOMIC DNA]</scope>
    <source>
        <strain evidence="2">S2</strain>
        <tissue evidence="2">Leaf</tissue>
    </source>
</reference>
<dbReference type="AlphaFoldDB" id="A0A5N5FXQ7"/>
<organism evidence="2 3">
    <name type="scientific">Pyrus ussuriensis x Pyrus communis</name>
    <dbReference type="NCBI Taxonomy" id="2448454"/>
    <lineage>
        <taxon>Eukaryota</taxon>
        <taxon>Viridiplantae</taxon>
        <taxon>Streptophyta</taxon>
        <taxon>Embryophyta</taxon>
        <taxon>Tracheophyta</taxon>
        <taxon>Spermatophyta</taxon>
        <taxon>Magnoliopsida</taxon>
        <taxon>eudicotyledons</taxon>
        <taxon>Gunneridae</taxon>
        <taxon>Pentapetalae</taxon>
        <taxon>rosids</taxon>
        <taxon>fabids</taxon>
        <taxon>Rosales</taxon>
        <taxon>Rosaceae</taxon>
        <taxon>Amygdaloideae</taxon>
        <taxon>Maleae</taxon>
        <taxon>Pyrus</taxon>
    </lineage>
</organism>
<dbReference type="GO" id="GO:0046872">
    <property type="term" value="F:metal ion binding"/>
    <property type="evidence" value="ECO:0007669"/>
    <property type="project" value="InterPro"/>
</dbReference>
<accession>A0A5N5FXQ7</accession>
<dbReference type="InterPro" id="IPR044594">
    <property type="entry name" value="HIPP01/3/5/6"/>
</dbReference>
<evidence type="ECO:0000313" key="2">
    <source>
        <dbReference type="EMBL" id="KAB2607863.1"/>
    </source>
</evidence>
<feature type="compositionally biased region" description="Basic and acidic residues" evidence="1">
    <location>
        <begin position="30"/>
        <end position="56"/>
    </location>
</feature>
<reference evidence="2 3" key="3">
    <citation type="submission" date="2019-11" db="EMBL/GenBank/DDBJ databases">
        <title>A de novo genome assembly of a pear dwarfing rootstock.</title>
        <authorList>
            <person name="Wang F."/>
            <person name="Wang J."/>
            <person name="Li S."/>
            <person name="Zhang Y."/>
            <person name="Fang M."/>
            <person name="Ma L."/>
            <person name="Zhao Y."/>
            <person name="Jiang S."/>
        </authorList>
    </citation>
    <scope>NUCLEOTIDE SEQUENCE [LARGE SCALE GENOMIC DNA]</scope>
    <source>
        <strain evidence="2">S2</strain>
        <tissue evidence="2">Leaf</tissue>
    </source>
</reference>
<evidence type="ECO:0000313" key="3">
    <source>
        <dbReference type="Proteomes" id="UP000327157"/>
    </source>
</evidence>
<proteinExistence type="predicted"/>
<dbReference type="PANTHER" id="PTHR46413">
    <property type="entry name" value="HEAVY METAL-ASSOCIATED ISOPRENYLATED PLANT PROTEIN 6"/>
    <property type="match status" value="1"/>
</dbReference>
<comment type="caution">
    <text evidence="2">The sequence shown here is derived from an EMBL/GenBank/DDBJ whole genome shotgun (WGS) entry which is preliminary data.</text>
</comment>
<name>A0A5N5FXQ7_9ROSA</name>
<protein>
    <submittedName>
        <fullName evidence="2">Uncharacterized protein</fullName>
    </submittedName>
</protein>
<keyword evidence="3" id="KW-1185">Reference proteome</keyword>
<reference evidence="3" key="2">
    <citation type="submission" date="2019-10" db="EMBL/GenBank/DDBJ databases">
        <title>A de novo genome assembly of a pear dwarfing rootstock.</title>
        <authorList>
            <person name="Wang F."/>
            <person name="Wang J."/>
            <person name="Li S."/>
            <person name="Zhang Y."/>
            <person name="Fang M."/>
            <person name="Ma L."/>
            <person name="Zhao Y."/>
            <person name="Jiang S."/>
        </authorList>
    </citation>
    <scope>NUCLEOTIDE SEQUENCE [LARGE SCALE GENOMIC DNA]</scope>
</reference>